<dbReference type="InterPro" id="IPR050204">
    <property type="entry name" value="AraC_XylS_family_regulators"/>
</dbReference>
<dbReference type="RefSeq" id="WP_270947346.1">
    <property type="nucleotide sequence ID" value="NZ_JAQGLA010000005.1"/>
</dbReference>
<organism evidence="5 6">
    <name type="scientific">Saccharopolyspora oryzae</name>
    <dbReference type="NCBI Taxonomy" id="2997343"/>
    <lineage>
        <taxon>Bacteria</taxon>
        <taxon>Bacillati</taxon>
        <taxon>Actinomycetota</taxon>
        <taxon>Actinomycetes</taxon>
        <taxon>Pseudonocardiales</taxon>
        <taxon>Pseudonocardiaceae</taxon>
        <taxon>Saccharopolyspora</taxon>
    </lineage>
</organism>
<dbReference type="EMBL" id="JAQGLA010000005">
    <property type="protein sequence ID" value="MDA3624774.1"/>
    <property type="molecule type" value="Genomic_DNA"/>
</dbReference>
<reference evidence="5 6" key="1">
    <citation type="submission" date="2022-11" db="EMBL/GenBank/DDBJ databases">
        <title>Draft genome sequence of Saccharopolyspora sp. WRP15-2 isolated from rhizosphere soils of wild rice in Thailand.</title>
        <authorList>
            <person name="Duangmal K."/>
            <person name="Kammanee S."/>
            <person name="Muangham S."/>
        </authorList>
    </citation>
    <scope>NUCLEOTIDE SEQUENCE [LARGE SCALE GENOMIC DNA]</scope>
    <source>
        <strain evidence="5 6">WRP15-2</strain>
    </source>
</reference>
<protein>
    <submittedName>
        <fullName evidence="5">AraC family transcriptional regulator</fullName>
    </submittedName>
</protein>
<keyword evidence="2" id="KW-0238">DNA-binding</keyword>
<dbReference type="SMART" id="SM00342">
    <property type="entry name" value="HTH_ARAC"/>
    <property type="match status" value="1"/>
</dbReference>
<dbReference type="InterPro" id="IPR046532">
    <property type="entry name" value="DUF6597"/>
</dbReference>
<dbReference type="Gene3D" id="1.10.10.60">
    <property type="entry name" value="Homeodomain-like"/>
    <property type="match status" value="1"/>
</dbReference>
<evidence type="ECO:0000256" key="1">
    <source>
        <dbReference type="ARBA" id="ARBA00023015"/>
    </source>
</evidence>
<dbReference type="Proteomes" id="UP001210380">
    <property type="component" value="Unassembled WGS sequence"/>
</dbReference>
<dbReference type="PROSITE" id="PS01124">
    <property type="entry name" value="HTH_ARAC_FAMILY_2"/>
    <property type="match status" value="1"/>
</dbReference>
<proteinExistence type="predicted"/>
<dbReference type="InterPro" id="IPR018060">
    <property type="entry name" value="HTH_AraC"/>
</dbReference>
<gene>
    <name evidence="5" type="ORF">OU415_04940</name>
</gene>
<evidence type="ECO:0000313" key="6">
    <source>
        <dbReference type="Proteomes" id="UP001210380"/>
    </source>
</evidence>
<sequence>MASYAARRGTRTGATIWRVRPDGPRKQVVPDGVLDLMWFRNRLVVAGADTRAVVVETRPDEVTWGLQLAPGVAHALLGVPVHELTDQRVELSEVVALPKRRSFEADPGDALEQVFLDMWARADPDSSALRFAASLDRAARDGLSVQATADLHGLPERSLRRLSNRLFGYGPKTLVQIHRFQRALHLARSGQSLSVAAATAGYVDQAHFNREAKRLAGRTPAELVADSSKPGRAAG</sequence>
<evidence type="ECO:0000256" key="2">
    <source>
        <dbReference type="ARBA" id="ARBA00023125"/>
    </source>
</evidence>
<name>A0ABT4UUL2_9PSEU</name>
<keyword evidence="6" id="KW-1185">Reference proteome</keyword>
<accession>A0ABT4UUL2</accession>
<dbReference type="PANTHER" id="PTHR46796:SF15">
    <property type="entry name" value="BLL1074 PROTEIN"/>
    <property type="match status" value="1"/>
</dbReference>
<evidence type="ECO:0000259" key="4">
    <source>
        <dbReference type="PROSITE" id="PS01124"/>
    </source>
</evidence>
<keyword evidence="3" id="KW-0804">Transcription</keyword>
<keyword evidence="1" id="KW-0805">Transcription regulation</keyword>
<comment type="caution">
    <text evidence="5">The sequence shown here is derived from an EMBL/GenBank/DDBJ whole genome shotgun (WGS) entry which is preliminary data.</text>
</comment>
<dbReference type="PANTHER" id="PTHR46796">
    <property type="entry name" value="HTH-TYPE TRANSCRIPTIONAL ACTIVATOR RHAS-RELATED"/>
    <property type="match status" value="1"/>
</dbReference>
<dbReference type="Pfam" id="PF20240">
    <property type="entry name" value="DUF6597"/>
    <property type="match status" value="1"/>
</dbReference>
<evidence type="ECO:0000313" key="5">
    <source>
        <dbReference type="EMBL" id="MDA3624774.1"/>
    </source>
</evidence>
<dbReference type="Pfam" id="PF12833">
    <property type="entry name" value="HTH_18"/>
    <property type="match status" value="1"/>
</dbReference>
<evidence type="ECO:0000256" key="3">
    <source>
        <dbReference type="ARBA" id="ARBA00023163"/>
    </source>
</evidence>
<feature type="domain" description="HTH araC/xylS-type" evidence="4">
    <location>
        <begin position="129"/>
        <end position="226"/>
    </location>
</feature>